<sequence length="235" mass="25910">MLLLWTGFLFGLLGSMHCLGMCAPLIWALPQQKDKRAAWWRNKLAYNLGRASTYAMLGLIIGLVGETISFVGFQQYLSIGTGVLMILFLLFTRGRIPQSFSVKPLNKLVLKVKMRLGKLLQGNTFKSNALMGLYNGLLPCGLVYMALLASLSMSSLGGSALYMLVFGLGTFPMMLAAAFFGNTVKQWNQKVFSRWVPRFILLVAALLIFRGLNLGVPYLSPKLSANNDIVVCETP</sequence>
<dbReference type="STRING" id="333140.AWW68_08550"/>
<gene>
    <name evidence="3" type="ORF">AWW68_08550</name>
</gene>
<feature type="transmembrane region" description="Helical" evidence="1">
    <location>
        <begin position="76"/>
        <end position="96"/>
    </location>
</feature>
<dbReference type="AlphaFoldDB" id="A0A150XAX3"/>
<evidence type="ECO:0000313" key="3">
    <source>
        <dbReference type="EMBL" id="KYG75868.1"/>
    </source>
</evidence>
<dbReference type="EMBL" id="LRPC01000012">
    <property type="protein sequence ID" value="KYG75868.1"/>
    <property type="molecule type" value="Genomic_DNA"/>
</dbReference>
<feature type="transmembrane region" description="Helical" evidence="1">
    <location>
        <begin position="160"/>
        <end position="179"/>
    </location>
</feature>
<name>A0A150XAX3_9BACT</name>
<feature type="domain" description="Urease accessory protein UreH-like transmembrane" evidence="2">
    <location>
        <begin position="7"/>
        <end position="203"/>
    </location>
</feature>
<evidence type="ECO:0000256" key="1">
    <source>
        <dbReference type="SAM" id="Phobius"/>
    </source>
</evidence>
<dbReference type="PANTHER" id="PTHR42208">
    <property type="entry name" value="HEAVY METAL TRANSPORTER-RELATED"/>
    <property type="match status" value="1"/>
</dbReference>
<feature type="transmembrane region" description="Helical" evidence="1">
    <location>
        <begin position="199"/>
        <end position="219"/>
    </location>
</feature>
<dbReference type="RefSeq" id="WP_068219913.1">
    <property type="nucleotide sequence ID" value="NZ_CP139724.1"/>
</dbReference>
<comment type="caution">
    <text evidence="3">The sequence shown here is derived from an EMBL/GenBank/DDBJ whole genome shotgun (WGS) entry which is preliminary data.</text>
</comment>
<dbReference type="PANTHER" id="PTHR42208:SF1">
    <property type="entry name" value="HEAVY METAL TRANSPORTER"/>
    <property type="match status" value="1"/>
</dbReference>
<dbReference type="Pfam" id="PF13386">
    <property type="entry name" value="DsbD_2"/>
    <property type="match status" value="1"/>
</dbReference>
<keyword evidence="1" id="KW-0812">Transmembrane</keyword>
<keyword evidence="1" id="KW-1133">Transmembrane helix</keyword>
<reference evidence="3 4" key="1">
    <citation type="submission" date="2016-01" db="EMBL/GenBank/DDBJ databases">
        <title>Genome sequencing of Roseivirga spongicola UST030701-084.</title>
        <authorList>
            <person name="Selvaratnam C."/>
            <person name="Thevarajoo S."/>
            <person name="Goh K.M."/>
            <person name="Ee R."/>
            <person name="Chan K.-G."/>
            <person name="Chong C.S."/>
        </authorList>
    </citation>
    <scope>NUCLEOTIDE SEQUENCE [LARGE SCALE GENOMIC DNA]</scope>
    <source>
        <strain evidence="3 4">UST030701-084</strain>
    </source>
</reference>
<accession>A0A150XAX3</accession>
<keyword evidence="4" id="KW-1185">Reference proteome</keyword>
<organism evidence="3 4">
    <name type="scientific">Roseivirga spongicola</name>
    <dbReference type="NCBI Taxonomy" id="333140"/>
    <lineage>
        <taxon>Bacteria</taxon>
        <taxon>Pseudomonadati</taxon>
        <taxon>Bacteroidota</taxon>
        <taxon>Cytophagia</taxon>
        <taxon>Cytophagales</taxon>
        <taxon>Roseivirgaceae</taxon>
        <taxon>Roseivirga</taxon>
    </lineage>
</organism>
<feature type="transmembrane region" description="Helical" evidence="1">
    <location>
        <begin position="44"/>
        <end position="64"/>
    </location>
</feature>
<evidence type="ECO:0000313" key="4">
    <source>
        <dbReference type="Proteomes" id="UP000075606"/>
    </source>
</evidence>
<proteinExistence type="predicted"/>
<dbReference type="InterPro" id="IPR039447">
    <property type="entry name" value="UreH-like_TM_dom"/>
</dbReference>
<protein>
    <recommendedName>
        <fullName evidence="2">Urease accessory protein UreH-like transmembrane domain-containing protein</fullName>
    </recommendedName>
</protein>
<keyword evidence="1" id="KW-0472">Membrane</keyword>
<feature type="transmembrane region" description="Helical" evidence="1">
    <location>
        <begin position="129"/>
        <end position="148"/>
    </location>
</feature>
<evidence type="ECO:0000259" key="2">
    <source>
        <dbReference type="Pfam" id="PF13386"/>
    </source>
</evidence>
<dbReference type="OrthoDB" id="594443at2"/>
<dbReference type="Proteomes" id="UP000075606">
    <property type="component" value="Unassembled WGS sequence"/>
</dbReference>